<evidence type="ECO:0000313" key="16">
    <source>
        <dbReference type="Proteomes" id="UP000037122"/>
    </source>
</evidence>
<comment type="similarity">
    <text evidence="2">Belongs to the syntaxin family.</text>
</comment>
<keyword evidence="4 13" id="KW-0812">Transmembrane</keyword>
<protein>
    <recommendedName>
        <fullName evidence="10">t-SNARE affecting a late Golgi compartment protein 1</fullName>
    </recommendedName>
</protein>
<dbReference type="PROSITE" id="PS00914">
    <property type="entry name" value="SYNTAXIN"/>
    <property type="match status" value="1"/>
</dbReference>
<dbReference type="Pfam" id="PF05739">
    <property type="entry name" value="SNARE"/>
    <property type="match status" value="1"/>
</dbReference>
<dbReference type="GO" id="GO:0048193">
    <property type="term" value="P:Golgi vesicle transport"/>
    <property type="evidence" value="ECO:0007669"/>
    <property type="project" value="InterPro"/>
</dbReference>
<accession>A0A0L0P0S0</accession>
<dbReference type="CDD" id="cd15851">
    <property type="entry name" value="SNARE_Syntaxin6"/>
    <property type="match status" value="1"/>
</dbReference>
<dbReference type="AlphaFoldDB" id="A0A0L0P0S0"/>
<dbReference type="SUPFAM" id="SSF58038">
    <property type="entry name" value="SNARE fusion complex"/>
    <property type="match status" value="1"/>
</dbReference>
<dbReference type="CDD" id="cd21444">
    <property type="entry name" value="SNARE_NTD_Tlg1p-like"/>
    <property type="match status" value="1"/>
</dbReference>
<dbReference type="VEuPathDB" id="FungiDB:CJJ07_004022"/>
<dbReference type="GO" id="GO:0006886">
    <property type="term" value="P:intracellular protein transport"/>
    <property type="evidence" value="ECO:0007669"/>
    <property type="project" value="InterPro"/>
</dbReference>
<feature type="coiled-coil region" evidence="11">
    <location>
        <begin position="33"/>
        <end position="60"/>
    </location>
</feature>
<dbReference type="VEuPathDB" id="FungiDB:CJJ09_002497"/>
<dbReference type="EMBL" id="LGST01000021">
    <property type="protein sequence ID" value="KND99873.1"/>
    <property type="molecule type" value="Genomic_DNA"/>
</dbReference>
<dbReference type="SMART" id="SM00397">
    <property type="entry name" value="t_SNARE"/>
    <property type="match status" value="1"/>
</dbReference>
<dbReference type="VEuPathDB" id="FungiDB:B9J08_000532"/>
<evidence type="ECO:0000256" key="5">
    <source>
        <dbReference type="ARBA" id="ARBA00022927"/>
    </source>
</evidence>
<dbReference type="InterPro" id="IPR006012">
    <property type="entry name" value="Syntaxin/epimorphin_CS"/>
</dbReference>
<dbReference type="Proteomes" id="UP000037122">
    <property type="component" value="Unassembled WGS sequence"/>
</dbReference>
<feature type="transmembrane region" description="Helical" evidence="13">
    <location>
        <begin position="213"/>
        <end position="229"/>
    </location>
</feature>
<dbReference type="VEuPathDB" id="FungiDB:CJI96_0003563"/>
<feature type="compositionally biased region" description="Basic and acidic residues" evidence="12">
    <location>
        <begin position="113"/>
        <end position="126"/>
    </location>
</feature>
<dbReference type="InterPro" id="IPR000727">
    <property type="entry name" value="T_SNARE_dom"/>
</dbReference>
<gene>
    <name evidence="15" type="ORF">QG37_03299</name>
</gene>
<dbReference type="PANTHER" id="PTHR19957">
    <property type="entry name" value="SYNTAXIN"/>
    <property type="match status" value="1"/>
</dbReference>
<reference evidence="16" key="1">
    <citation type="journal article" date="2015" name="BMC Genomics">
        <title>Draft genome of a commonly misdiagnosed multidrug resistant pathogen Candida auris.</title>
        <authorList>
            <person name="Chatterjee S."/>
            <person name="Alampalli S.V."/>
            <person name="Nageshan R.K."/>
            <person name="Chettiar S.T."/>
            <person name="Joshi S."/>
            <person name="Tatu U.S."/>
        </authorList>
    </citation>
    <scope>NUCLEOTIDE SEQUENCE [LARGE SCALE GENOMIC DNA]</scope>
    <source>
        <strain evidence="16">6684</strain>
    </source>
</reference>
<evidence type="ECO:0000256" key="1">
    <source>
        <dbReference type="ARBA" id="ARBA00004409"/>
    </source>
</evidence>
<comment type="caution">
    <text evidence="15">The sequence shown here is derived from an EMBL/GenBank/DDBJ whole genome shotgun (WGS) entry which is preliminary data.</text>
</comment>
<name>A0A0L0P0S0_CANAR</name>
<dbReference type="GO" id="GO:0006906">
    <property type="term" value="P:vesicle fusion"/>
    <property type="evidence" value="ECO:0007669"/>
    <property type="project" value="TreeGrafter"/>
</dbReference>
<dbReference type="GO" id="GO:0000149">
    <property type="term" value="F:SNARE binding"/>
    <property type="evidence" value="ECO:0007669"/>
    <property type="project" value="TreeGrafter"/>
</dbReference>
<dbReference type="InterPro" id="IPR015260">
    <property type="entry name" value="Syntaxin-6/10/61_N"/>
</dbReference>
<evidence type="ECO:0000256" key="11">
    <source>
        <dbReference type="SAM" id="Coils"/>
    </source>
</evidence>
<evidence type="ECO:0000256" key="6">
    <source>
        <dbReference type="ARBA" id="ARBA00022989"/>
    </source>
</evidence>
<keyword evidence="3" id="KW-0813">Transport</keyword>
<proteinExistence type="inferred from homology"/>
<evidence type="ECO:0000256" key="3">
    <source>
        <dbReference type="ARBA" id="ARBA00022448"/>
    </source>
</evidence>
<dbReference type="GO" id="GO:0048278">
    <property type="term" value="P:vesicle docking"/>
    <property type="evidence" value="ECO:0007669"/>
    <property type="project" value="TreeGrafter"/>
</dbReference>
<dbReference type="GO" id="GO:0031201">
    <property type="term" value="C:SNARE complex"/>
    <property type="evidence" value="ECO:0007669"/>
    <property type="project" value="TreeGrafter"/>
</dbReference>
<dbReference type="FunFam" id="1.20.5.110:FF:000006">
    <property type="entry name" value="Syntaxin 6"/>
    <property type="match status" value="1"/>
</dbReference>
<evidence type="ECO:0000256" key="10">
    <source>
        <dbReference type="ARBA" id="ARBA00073343"/>
    </source>
</evidence>
<dbReference type="Gene3D" id="1.20.58.90">
    <property type="match status" value="1"/>
</dbReference>
<dbReference type="InterPro" id="IPR048036">
    <property type="entry name" value="Tlg1p-like_N"/>
</dbReference>
<keyword evidence="6 13" id="KW-1133">Transmembrane helix</keyword>
<dbReference type="VEuPathDB" id="FungiDB:CJI97_000534"/>
<keyword evidence="8 11" id="KW-0175">Coiled coil</keyword>
<sequence length="230" mass="26710">MDPFKEVEEDCWSQIHSLDTFVKRSFHITDEAKLDFHNNYEELTETLEDLKQAVQISESNPSQFNLSSSEIVSRKQILSQLQLKIAGLKNEWDERVKYPQRQREITTMSNRISQDEDREGPSSDSRRIDREFNQFQEQEAIQNQDLQLDSIHETMRNLNQQAQMMGGELEEQGFMLDELDQDMDTVGSKLQRGLKRVNYVIEKNRDTASNCCIGVLVVVLVILLVLLIVA</sequence>
<evidence type="ECO:0000256" key="9">
    <source>
        <dbReference type="ARBA" id="ARBA00023136"/>
    </source>
</evidence>
<dbReference type="GO" id="GO:0000139">
    <property type="term" value="C:Golgi membrane"/>
    <property type="evidence" value="ECO:0007669"/>
    <property type="project" value="UniProtKB-SubCell"/>
</dbReference>
<keyword evidence="9 13" id="KW-0472">Membrane</keyword>
<evidence type="ECO:0000256" key="13">
    <source>
        <dbReference type="SAM" id="Phobius"/>
    </source>
</evidence>
<evidence type="ECO:0000256" key="4">
    <source>
        <dbReference type="ARBA" id="ARBA00022692"/>
    </source>
</evidence>
<organism evidence="15 16">
    <name type="scientific">Candidozyma auris</name>
    <name type="common">Yeast</name>
    <name type="synonym">Candida auris</name>
    <dbReference type="NCBI Taxonomy" id="498019"/>
    <lineage>
        <taxon>Eukaryota</taxon>
        <taxon>Fungi</taxon>
        <taxon>Dikarya</taxon>
        <taxon>Ascomycota</taxon>
        <taxon>Saccharomycotina</taxon>
        <taxon>Pichiomycetes</taxon>
        <taxon>Metschnikowiaceae</taxon>
        <taxon>Candidozyma</taxon>
    </lineage>
</organism>
<evidence type="ECO:0000256" key="12">
    <source>
        <dbReference type="SAM" id="MobiDB-lite"/>
    </source>
</evidence>
<dbReference type="InterPro" id="IPR010989">
    <property type="entry name" value="SNARE"/>
</dbReference>
<keyword evidence="7" id="KW-0333">Golgi apparatus</keyword>
<evidence type="ECO:0000313" key="15">
    <source>
        <dbReference type="EMBL" id="KND99873.1"/>
    </source>
</evidence>
<feature type="domain" description="T-SNARE coiled-coil homology" evidence="14">
    <location>
        <begin position="138"/>
        <end position="200"/>
    </location>
</feature>
<evidence type="ECO:0000256" key="8">
    <source>
        <dbReference type="ARBA" id="ARBA00023054"/>
    </source>
</evidence>
<dbReference type="GO" id="GO:0005802">
    <property type="term" value="C:trans-Golgi network"/>
    <property type="evidence" value="ECO:0007669"/>
    <property type="project" value="UniProtKB-ARBA"/>
</dbReference>
<dbReference type="PROSITE" id="PS50192">
    <property type="entry name" value="T_SNARE"/>
    <property type="match status" value="1"/>
</dbReference>
<dbReference type="InterPro" id="IPR045242">
    <property type="entry name" value="Syntaxin"/>
</dbReference>
<dbReference type="PANTHER" id="PTHR19957:SF224">
    <property type="entry name" value="HL02043P"/>
    <property type="match status" value="1"/>
</dbReference>
<feature type="region of interest" description="Disordered" evidence="12">
    <location>
        <begin position="103"/>
        <end position="126"/>
    </location>
</feature>
<evidence type="ECO:0000256" key="7">
    <source>
        <dbReference type="ARBA" id="ARBA00023034"/>
    </source>
</evidence>
<comment type="subcellular location">
    <subcellularLocation>
        <location evidence="1">Golgi apparatus membrane</location>
        <topology evidence="1">Single-pass type IV membrane protein</topology>
    </subcellularLocation>
</comment>
<dbReference type="Gene3D" id="1.20.5.110">
    <property type="match status" value="1"/>
</dbReference>
<evidence type="ECO:0000259" key="14">
    <source>
        <dbReference type="PROSITE" id="PS50192"/>
    </source>
</evidence>
<dbReference type="GO" id="GO:0005484">
    <property type="term" value="F:SNAP receptor activity"/>
    <property type="evidence" value="ECO:0007669"/>
    <property type="project" value="InterPro"/>
</dbReference>
<keyword evidence="5" id="KW-0653">Protein transport</keyword>
<dbReference type="SUPFAM" id="SSF47661">
    <property type="entry name" value="t-snare proteins"/>
    <property type="match status" value="1"/>
</dbReference>
<dbReference type="Pfam" id="PF09177">
    <property type="entry name" value="STX6_10_61_N"/>
    <property type="match status" value="1"/>
</dbReference>
<dbReference type="VEuPathDB" id="FungiDB:QG37_03299"/>
<evidence type="ECO:0000256" key="2">
    <source>
        <dbReference type="ARBA" id="ARBA00009063"/>
    </source>
</evidence>